<keyword evidence="1" id="KW-1133">Transmembrane helix</keyword>
<reference evidence="3" key="2">
    <citation type="journal article" date="2017" name="Nat. Plants">
        <title>The Aegilops tauschii genome reveals multiple impacts of transposons.</title>
        <authorList>
            <person name="Zhao G."/>
            <person name="Zou C."/>
            <person name="Li K."/>
            <person name="Wang K."/>
            <person name="Li T."/>
            <person name="Gao L."/>
            <person name="Zhang X."/>
            <person name="Wang H."/>
            <person name="Yang Z."/>
            <person name="Liu X."/>
            <person name="Jiang W."/>
            <person name="Mao L."/>
            <person name="Kong X."/>
            <person name="Jiao Y."/>
            <person name="Jia J."/>
        </authorList>
    </citation>
    <scope>NUCLEOTIDE SEQUENCE [LARGE SCALE GENOMIC DNA]</scope>
    <source>
        <strain evidence="3">cv. AL8/78</strain>
    </source>
</reference>
<reference evidence="2" key="5">
    <citation type="journal article" date="2021" name="G3 (Bethesda)">
        <title>Aegilops tauschii genome assembly Aet v5.0 features greater sequence contiguity and improved annotation.</title>
        <authorList>
            <person name="Wang L."/>
            <person name="Zhu T."/>
            <person name="Rodriguez J.C."/>
            <person name="Deal K.R."/>
            <person name="Dubcovsky J."/>
            <person name="McGuire P.E."/>
            <person name="Lux T."/>
            <person name="Spannagl M."/>
            <person name="Mayer K.F.X."/>
            <person name="Baldrich P."/>
            <person name="Meyers B.C."/>
            <person name="Huo N."/>
            <person name="Gu Y.Q."/>
            <person name="Zhou H."/>
            <person name="Devos K.M."/>
            <person name="Bennetzen J.L."/>
            <person name="Unver T."/>
            <person name="Budak H."/>
            <person name="Gulick P.J."/>
            <person name="Galiba G."/>
            <person name="Kalapos B."/>
            <person name="Nelson D.R."/>
            <person name="Li P."/>
            <person name="You F.M."/>
            <person name="Luo M.C."/>
            <person name="Dvorak J."/>
        </authorList>
    </citation>
    <scope>NUCLEOTIDE SEQUENCE [LARGE SCALE GENOMIC DNA]</scope>
    <source>
        <strain evidence="2">cv. AL8/78</strain>
    </source>
</reference>
<dbReference type="AlphaFoldDB" id="A0A453GYU5"/>
<dbReference type="Proteomes" id="UP000015105">
    <property type="component" value="Chromosome 4D"/>
</dbReference>
<accession>A0A453GYU5</accession>
<organism evidence="2 3">
    <name type="scientific">Aegilops tauschii subsp. strangulata</name>
    <name type="common">Goatgrass</name>
    <dbReference type="NCBI Taxonomy" id="200361"/>
    <lineage>
        <taxon>Eukaryota</taxon>
        <taxon>Viridiplantae</taxon>
        <taxon>Streptophyta</taxon>
        <taxon>Embryophyta</taxon>
        <taxon>Tracheophyta</taxon>
        <taxon>Spermatophyta</taxon>
        <taxon>Magnoliopsida</taxon>
        <taxon>Liliopsida</taxon>
        <taxon>Poales</taxon>
        <taxon>Poaceae</taxon>
        <taxon>BOP clade</taxon>
        <taxon>Pooideae</taxon>
        <taxon>Triticodae</taxon>
        <taxon>Triticeae</taxon>
        <taxon>Triticinae</taxon>
        <taxon>Aegilops</taxon>
    </lineage>
</organism>
<evidence type="ECO:0000256" key="1">
    <source>
        <dbReference type="SAM" id="Phobius"/>
    </source>
</evidence>
<keyword evidence="1" id="KW-0472">Membrane</keyword>
<reference evidence="3" key="1">
    <citation type="journal article" date="2014" name="Science">
        <title>Ancient hybridizations among the ancestral genomes of bread wheat.</title>
        <authorList>
            <consortium name="International Wheat Genome Sequencing Consortium,"/>
            <person name="Marcussen T."/>
            <person name="Sandve S.R."/>
            <person name="Heier L."/>
            <person name="Spannagl M."/>
            <person name="Pfeifer M."/>
            <person name="Jakobsen K.S."/>
            <person name="Wulff B.B."/>
            <person name="Steuernagel B."/>
            <person name="Mayer K.F."/>
            <person name="Olsen O.A."/>
        </authorList>
    </citation>
    <scope>NUCLEOTIDE SEQUENCE [LARGE SCALE GENOMIC DNA]</scope>
    <source>
        <strain evidence="3">cv. AL8/78</strain>
    </source>
</reference>
<feature type="transmembrane region" description="Helical" evidence="1">
    <location>
        <begin position="30"/>
        <end position="52"/>
    </location>
</feature>
<evidence type="ECO:0000313" key="2">
    <source>
        <dbReference type="EnsemblPlants" id="AET4Gv20001800.4"/>
    </source>
</evidence>
<reference evidence="2" key="3">
    <citation type="journal article" date="2017" name="Nature">
        <title>Genome sequence of the progenitor of the wheat D genome Aegilops tauschii.</title>
        <authorList>
            <person name="Luo M.C."/>
            <person name="Gu Y.Q."/>
            <person name="Puiu D."/>
            <person name="Wang H."/>
            <person name="Twardziok S.O."/>
            <person name="Deal K.R."/>
            <person name="Huo N."/>
            <person name="Zhu T."/>
            <person name="Wang L."/>
            <person name="Wang Y."/>
            <person name="McGuire P.E."/>
            <person name="Liu S."/>
            <person name="Long H."/>
            <person name="Ramasamy R.K."/>
            <person name="Rodriguez J.C."/>
            <person name="Van S.L."/>
            <person name="Yuan L."/>
            <person name="Wang Z."/>
            <person name="Xia Z."/>
            <person name="Xiao L."/>
            <person name="Anderson O.D."/>
            <person name="Ouyang S."/>
            <person name="Liang Y."/>
            <person name="Zimin A.V."/>
            <person name="Pertea G."/>
            <person name="Qi P."/>
            <person name="Bennetzen J.L."/>
            <person name="Dai X."/>
            <person name="Dawson M.W."/>
            <person name="Muller H.G."/>
            <person name="Kugler K."/>
            <person name="Rivarola-Duarte L."/>
            <person name="Spannagl M."/>
            <person name="Mayer K.F.X."/>
            <person name="Lu F.H."/>
            <person name="Bevan M.W."/>
            <person name="Leroy P."/>
            <person name="Li P."/>
            <person name="You F.M."/>
            <person name="Sun Q."/>
            <person name="Liu Z."/>
            <person name="Lyons E."/>
            <person name="Wicker T."/>
            <person name="Salzberg S.L."/>
            <person name="Devos K.M."/>
            <person name="Dvorak J."/>
        </authorList>
    </citation>
    <scope>NUCLEOTIDE SEQUENCE [LARGE SCALE GENOMIC DNA]</scope>
    <source>
        <strain evidence="2">cv. AL8/78</strain>
    </source>
</reference>
<evidence type="ECO:0000313" key="3">
    <source>
        <dbReference type="Proteomes" id="UP000015105"/>
    </source>
</evidence>
<protein>
    <submittedName>
        <fullName evidence="2">Uncharacterized protein</fullName>
    </submittedName>
</protein>
<sequence>MYVYVYVVKYIVCLSVSHVLRQKKVSYRTIIYIHMPTAFHTIIIIVQGISIMDGWHFQFSSTSM</sequence>
<keyword evidence="3" id="KW-1185">Reference proteome</keyword>
<dbReference type="Gramene" id="AET4Gv20001800.4">
    <property type="protein sequence ID" value="AET4Gv20001800.4"/>
    <property type="gene ID" value="AET4Gv20001800"/>
</dbReference>
<dbReference type="EnsemblPlants" id="AET4Gv20001800.4">
    <property type="protein sequence ID" value="AET4Gv20001800.4"/>
    <property type="gene ID" value="AET4Gv20001800"/>
</dbReference>
<name>A0A453GYU5_AEGTS</name>
<reference evidence="2" key="4">
    <citation type="submission" date="2019-03" db="UniProtKB">
        <authorList>
            <consortium name="EnsemblPlants"/>
        </authorList>
    </citation>
    <scope>IDENTIFICATION</scope>
</reference>
<keyword evidence="1" id="KW-0812">Transmembrane</keyword>
<proteinExistence type="predicted"/>